<name>A0A4R5ENV8_9RHOB</name>
<dbReference type="InterPro" id="IPR002155">
    <property type="entry name" value="Thiolase"/>
</dbReference>
<dbReference type="GO" id="GO:0008289">
    <property type="term" value="F:lipid binding"/>
    <property type="evidence" value="ECO:0007669"/>
    <property type="project" value="UniProtKB-KW"/>
</dbReference>
<reference evidence="10 11" key="1">
    <citation type="submission" date="2019-03" db="EMBL/GenBank/DDBJ databases">
        <authorList>
            <person name="Zhang S."/>
        </authorList>
    </citation>
    <scope>NUCLEOTIDE SEQUENCE [LARGE SCALE GENOMIC DNA]</scope>
    <source>
        <strain evidence="10 11">S4J41</strain>
    </source>
</reference>
<feature type="active site" description="Proton acceptor" evidence="7">
    <location>
        <position position="328"/>
    </location>
</feature>
<dbReference type="InterPro" id="IPR016039">
    <property type="entry name" value="Thiolase-like"/>
</dbReference>
<dbReference type="PANTHER" id="PTHR42870">
    <property type="entry name" value="ACETYL-COA C-ACETYLTRANSFERASE"/>
    <property type="match status" value="1"/>
</dbReference>
<evidence type="ECO:0000256" key="7">
    <source>
        <dbReference type="PIRSR" id="PIRSR000429-1"/>
    </source>
</evidence>
<gene>
    <name evidence="10" type="ORF">E1B25_15470</name>
</gene>
<evidence type="ECO:0000313" key="11">
    <source>
        <dbReference type="Proteomes" id="UP000294662"/>
    </source>
</evidence>
<protein>
    <recommendedName>
        <fullName evidence="1">propanoyl-CoA C-acyltransferase</fullName>
        <ecNumber evidence="1">2.3.1.176</ecNumber>
    </recommendedName>
    <alternativeName>
        <fullName evidence="6">Propanoyl-CoA C-acyltransferase</fullName>
    </alternativeName>
</protein>
<evidence type="ECO:0000256" key="3">
    <source>
        <dbReference type="ARBA" id="ARBA00022679"/>
    </source>
</evidence>
<dbReference type="PANTHER" id="PTHR42870:SF1">
    <property type="entry name" value="NON-SPECIFIC LIPID-TRANSFER PROTEIN-LIKE 2"/>
    <property type="match status" value="1"/>
</dbReference>
<sequence length="383" mass="39496">MTMTTPWIAGCGLTAFGRHQDTSLEALAATAAREALLEAGLSPGRIGMAVFANALAARLTGSLTVGQDALAHVGLAGCAVLNVENACTSGSTAFHVAGMAIRSGEVDAALVVGAEKMFHPALGLIDSGKTLPDTLLGRVTPAGFALRASRHMDRFGTTAEQLAAVSVKNRRAAAGNPRAMMRDPITLADVLSAPMVVDPLTRLQCSPVADGAAAMVLVNDRLARELGARMRVRASVLTSGAYDQVADLSEWQTDTRTARIAYERAGITAEDLSVVECHDAFSIAEILHYEGLGLCPVGQGGRYAERLLAGEAGCTPVNPSGGLMSRGHPIGATGVAQIIEVARYLDAGPAPRTGALGLAHCMGGDKDADTKSCTIAIIERTAA</sequence>
<dbReference type="EC" id="2.3.1.176" evidence="1"/>
<evidence type="ECO:0000256" key="1">
    <source>
        <dbReference type="ARBA" id="ARBA00012352"/>
    </source>
</evidence>
<dbReference type="GO" id="GO:0006869">
    <property type="term" value="P:lipid transport"/>
    <property type="evidence" value="ECO:0007669"/>
    <property type="project" value="UniProtKB-KW"/>
</dbReference>
<comment type="caution">
    <text evidence="10">The sequence shown here is derived from an EMBL/GenBank/DDBJ whole genome shotgun (WGS) entry which is preliminary data.</text>
</comment>
<feature type="domain" description="Thiolase C-terminal" evidence="9">
    <location>
        <begin position="239"/>
        <end position="364"/>
    </location>
</feature>
<evidence type="ECO:0000256" key="5">
    <source>
        <dbReference type="ARBA" id="ARBA00023121"/>
    </source>
</evidence>
<evidence type="ECO:0000259" key="8">
    <source>
        <dbReference type="Pfam" id="PF00108"/>
    </source>
</evidence>
<dbReference type="Proteomes" id="UP000294662">
    <property type="component" value="Unassembled WGS sequence"/>
</dbReference>
<dbReference type="InterPro" id="IPR020616">
    <property type="entry name" value="Thiolase_N"/>
</dbReference>
<keyword evidence="4" id="KW-0445">Lipid transport</keyword>
<dbReference type="InterPro" id="IPR020613">
    <property type="entry name" value="Thiolase_CS"/>
</dbReference>
<accession>A0A4R5ENV8</accession>
<evidence type="ECO:0000256" key="6">
    <source>
        <dbReference type="ARBA" id="ARBA00032316"/>
    </source>
</evidence>
<keyword evidence="3" id="KW-0808">Transferase</keyword>
<dbReference type="EMBL" id="SMFP01000010">
    <property type="protein sequence ID" value="TDE36308.1"/>
    <property type="molecule type" value="Genomic_DNA"/>
</dbReference>
<evidence type="ECO:0000259" key="9">
    <source>
        <dbReference type="Pfam" id="PF22691"/>
    </source>
</evidence>
<keyword evidence="5" id="KW-0446">Lipid-binding</keyword>
<organism evidence="10 11">
    <name type="scientific">Antarcticimicrobium sediminis</name>
    <dbReference type="NCBI Taxonomy" id="2546227"/>
    <lineage>
        <taxon>Bacteria</taxon>
        <taxon>Pseudomonadati</taxon>
        <taxon>Pseudomonadota</taxon>
        <taxon>Alphaproteobacteria</taxon>
        <taxon>Rhodobacterales</taxon>
        <taxon>Paracoccaceae</taxon>
        <taxon>Antarcticimicrobium</taxon>
    </lineage>
</organism>
<dbReference type="PROSITE" id="PS00737">
    <property type="entry name" value="THIOLASE_2"/>
    <property type="match status" value="1"/>
</dbReference>
<dbReference type="InterPro" id="IPR055140">
    <property type="entry name" value="Thiolase_C_2"/>
</dbReference>
<dbReference type="Gene3D" id="3.40.47.10">
    <property type="match status" value="1"/>
</dbReference>
<dbReference type="GO" id="GO:0003988">
    <property type="term" value="F:acetyl-CoA C-acyltransferase activity"/>
    <property type="evidence" value="ECO:0007669"/>
    <property type="project" value="UniProtKB-ARBA"/>
</dbReference>
<dbReference type="Pfam" id="PF00108">
    <property type="entry name" value="Thiolase_N"/>
    <property type="match status" value="1"/>
</dbReference>
<evidence type="ECO:0000256" key="4">
    <source>
        <dbReference type="ARBA" id="ARBA00023055"/>
    </source>
</evidence>
<dbReference type="CDD" id="cd00829">
    <property type="entry name" value="SCP-x_thiolase"/>
    <property type="match status" value="1"/>
</dbReference>
<dbReference type="SUPFAM" id="SSF53901">
    <property type="entry name" value="Thiolase-like"/>
    <property type="match status" value="2"/>
</dbReference>
<feature type="domain" description="Thiolase N-terminal" evidence="8">
    <location>
        <begin position="9"/>
        <end position="219"/>
    </location>
</feature>
<evidence type="ECO:0000256" key="2">
    <source>
        <dbReference type="ARBA" id="ARBA00022448"/>
    </source>
</evidence>
<evidence type="ECO:0000313" key="10">
    <source>
        <dbReference type="EMBL" id="TDE36308.1"/>
    </source>
</evidence>
<keyword evidence="11" id="KW-1185">Reference proteome</keyword>
<dbReference type="OrthoDB" id="9790314at2"/>
<dbReference type="Pfam" id="PF22691">
    <property type="entry name" value="Thiolase_C_1"/>
    <property type="match status" value="1"/>
</dbReference>
<dbReference type="PIRSF" id="PIRSF000429">
    <property type="entry name" value="Ac-CoA_Ac_transf"/>
    <property type="match status" value="1"/>
</dbReference>
<dbReference type="AlphaFoldDB" id="A0A4R5ENV8"/>
<proteinExistence type="predicted"/>
<keyword evidence="2" id="KW-0813">Transport</keyword>
<feature type="active site" description="Acyl-thioester intermediate" evidence="7">
    <location>
        <position position="87"/>
    </location>
</feature>
<feature type="active site" description="Proton acceptor" evidence="7">
    <location>
        <position position="361"/>
    </location>
</feature>